<evidence type="ECO:0000256" key="1">
    <source>
        <dbReference type="PROSITE-ProRule" id="PRU00339"/>
    </source>
</evidence>
<dbReference type="EMBL" id="LKHS01000021">
    <property type="protein sequence ID" value="KQH84147.1"/>
    <property type="molecule type" value="Genomic_DNA"/>
</dbReference>
<evidence type="ECO:0000256" key="2">
    <source>
        <dbReference type="SAM" id="MobiDB-lite"/>
    </source>
</evidence>
<dbReference type="InterPro" id="IPR011990">
    <property type="entry name" value="TPR-like_helical_dom_sf"/>
</dbReference>
<accession>A0A0Q2S9Z4</accession>
<dbReference type="AlphaFoldDB" id="A0A0Q2S9Z4"/>
<dbReference type="SMART" id="SM00028">
    <property type="entry name" value="TPR"/>
    <property type="match status" value="4"/>
</dbReference>
<keyword evidence="4" id="KW-1185">Reference proteome</keyword>
<keyword evidence="1" id="KW-0802">TPR repeat</keyword>
<dbReference type="SUPFAM" id="SSF48452">
    <property type="entry name" value="TPR-like"/>
    <property type="match status" value="1"/>
</dbReference>
<dbReference type="PROSITE" id="PS50005">
    <property type="entry name" value="TPR"/>
    <property type="match status" value="1"/>
</dbReference>
<evidence type="ECO:0000313" key="3">
    <source>
        <dbReference type="EMBL" id="KQH84147.1"/>
    </source>
</evidence>
<sequence length="363" mass="39430">MSEINKALSQLATQHHATLDQIQAANVPPVRQRSAWLWAVGGFGLSLAVGGWAVSQQAPVNDITTSVSVPVPVQTSIASPTQKTAVSQVAIYQQRNNDQQPQHDVPDQRVAPQESSSVNVAAASQTAAEHPSEPLLLASTASAQPAEHAALTSAEPAQISIEQVELTPQQLAEKAMVRASKALDSNDFQSAVSAYSEALRYTPENERVRQKLAALYYGKGDVRRAFDLLQVGIELNHDGETLRIALAKLLMKEKQIEAALSPLAYLPNSASVDYLSLRAALAQKSQHNDLALESYQQLTQQDANNGRWWLGLAIQQERAFELPQAKQSYQQALLKVGLSTQSQTFIRDRLAVLASLEETQSAN</sequence>
<name>A0A0Q2S9Z4_VIBFU</name>
<dbReference type="RefSeq" id="WP_055466924.1">
    <property type="nucleotide sequence ID" value="NZ_LKHS01000021.1"/>
</dbReference>
<dbReference type="InParanoid" id="A0A0Q2S9Z4"/>
<dbReference type="Pfam" id="PF14559">
    <property type="entry name" value="TPR_19"/>
    <property type="match status" value="1"/>
</dbReference>
<dbReference type="Proteomes" id="UP000051221">
    <property type="component" value="Unassembled WGS sequence"/>
</dbReference>
<feature type="region of interest" description="Disordered" evidence="2">
    <location>
        <begin position="96"/>
        <end position="131"/>
    </location>
</feature>
<reference evidence="3 4" key="1">
    <citation type="submission" date="2015-08" db="EMBL/GenBank/DDBJ databases">
        <title>Antibacterial properties of a collection of Vibrionaceae strains.</title>
        <authorList>
            <person name="Giubergia S."/>
        </authorList>
    </citation>
    <scope>NUCLEOTIDE SEQUENCE [LARGE SCALE GENOMIC DNA]</scope>
    <source>
        <strain evidence="3 4">S0821</strain>
    </source>
</reference>
<comment type="caution">
    <text evidence="3">The sequence shown here is derived from an EMBL/GenBank/DDBJ whole genome shotgun (WGS) entry which is preliminary data.</text>
</comment>
<dbReference type="Gene3D" id="1.25.40.10">
    <property type="entry name" value="Tetratricopeptide repeat domain"/>
    <property type="match status" value="1"/>
</dbReference>
<evidence type="ECO:0000313" key="4">
    <source>
        <dbReference type="Proteomes" id="UP000051221"/>
    </source>
</evidence>
<organism evidence="3 4">
    <name type="scientific">Vibrio furnissii</name>
    <dbReference type="NCBI Taxonomy" id="29494"/>
    <lineage>
        <taxon>Bacteria</taxon>
        <taxon>Pseudomonadati</taxon>
        <taxon>Pseudomonadota</taxon>
        <taxon>Gammaproteobacteria</taxon>
        <taxon>Vibrionales</taxon>
        <taxon>Vibrionaceae</taxon>
        <taxon>Vibrio</taxon>
    </lineage>
</organism>
<proteinExistence type="predicted"/>
<dbReference type="InterPro" id="IPR019734">
    <property type="entry name" value="TPR_rpt"/>
</dbReference>
<protein>
    <submittedName>
        <fullName evidence="3">MSHA biogenesis protein MshN</fullName>
    </submittedName>
</protein>
<feature type="compositionally biased region" description="Polar residues" evidence="2">
    <location>
        <begin position="113"/>
        <end position="127"/>
    </location>
</feature>
<gene>
    <name evidence="3" type="ORF">AMR76_19350</name>
</gene>
<feature type="repeat" description="TPR" evidence="1">
    <location>
        <begin position="172"/>
        <end position="205"/>
    </location>
</feature>